<evidence type="ECO:0000313" key="2">
    <source>
        <dbReference type="EMBL" id="MCF0265273.1"/>
    </source>
</evidence>
<name>A0A8X8GLT8_ACIGI</name>
<protein>
    <submittedName>
        <fullName evidence="2">Uncharacterized protein</fullName>
    </submittedName>
</protein>
<proteinExistence type="predicted"/>
<keyword evidence="1" id="KW-0175">Coiled coil</keyword>
<organism evidence="2 3">
    <name type="scientific">Acinetobacter guillouiae</name>
    <name type="common">Acinetobacter genomosp. 11</name>
    <dbReference type="NCBI Taxonomy" id="106649"/>
    <lineage>
        <taxon>Bacteria</taxon>
        <taxon>Pseudomonadati</taxon>
        <taxon>Pseudomonadota</taxon>
        <taxon>Gammaproteobacteria</taxon>
        <taxon>Moraxellales</taxon>
        <taxon>Moraxellaceae</taxon>
        <taxon>Acinetobacter</taxon>
    </lineage>
</organism>
<reference evidence="2" key="1">
    <citation type="submission" date="2021-07" db="EMBL/GenBank/DDBJ databases">
        <authorList>
            <person name="Fernandez M."/>
            <person name="Pereira P."/>
            <person name="Torres Tejerizo G.A."/>
            <person name="Gonzalez P."/>
            <person name="Agostini E."/>
        </authorList>
    </citation>
    <scope>NUCLEOTIDE SEQUENCE</scope>
    <source>
        <strain evidence="2">SFC 500-1A</strain>
    </source>
</reference>
<evidence type="ECO:0000256" key="1">
    <source>
        <dbReference type="SAM" id="Coils"/>
    </source>
</evidence>
<dbReference type="Proteomes" id="UP000887320">
    <property type="component" value="Unassembled WGS sequence"/>
</dbReference>
<feature type="coiled-coil region" evidence="1">
    <location>
        <begin position="25"/>
        <end position="52"/>
    </location>
</feature>
<dbReference type="EMBL" id="JAHWXT010000004">
    <property type="protein sequence ID" value="MCF0265273.1"/>
    <property type="molecule type" value="Genomic_DNA"/>
</dbReference>
<comment type="caution">
    <text evidence="2">The sequence shown here is derived from an EMBL/GenBank/DDBJ whole genome shotgun (WGS) entry which is preliminary data.</text>
</comment>
<sequence>MFLLAFLTVIATFISFGNWKDQHYLNNKEKIIEQVIDQLKESDTKIKTYQRLGNHIVNEASLPLRKDVFNAYDQANFELKKLELLLLKASETIQSSCTKKQLSALKIFENDLLLQIASYSKIDSTRKNDPNSYNILNKNELKKEEALYSVMQSDLRSDWNILSLNILATFIKWSGSPILEHPINTTEESCSININSIKNNY</sequence>
<gene>
    <name evidence="2" type="ORF">KW868_12500</name>
</gene>
<evidence type="ECO:0000313" key="3">
    <source>
        <dbReference type="Proteomes" id="UP000887320"/>
    </source>
</evidence>
<accession>A0A8X8GLT8</accession>
<dbReference type="AlphaFoldDB" id="A0A8X8GLT8"/>